<evidence type="ECO:0000313" key="5">
    <source>
        <dbReference type="Proteomes" id="UP000317046"/>
    </source>
</evidence>
<evidence type="ECO:0000256" key="2">
    <source>
        <dbReference type="ARBA" id="ARBA00023315"/>
    </source>
</evidence>
<dbReference type="PANTHER" id="PTHR43072">
    <property type="entry name" value="N-ACETYLTRANSFERASE"/>
    <property type="match status" value="1"/>
</dbReference>
<proteinExistence type="predicted"/>
<dbReference type="AlphaFoldDB" id="A0A4Y3KV63"/>
<dbReference type="InterPro" id="IPR016181">
    <property type="entry name" value="Acyl_CoA_acyltransferase"/>
</dbReference>
<dbReference type="Pfam" id="PF00583">
    <property type="entry name" value="Acetyltransf_1"/>
    <property type="match status" value="1"/>
</dbReference>
<dbReference type="Gene3D" id="3.40.630.30">
    <property type="match status" value="1"/>
</dbReference>
<dbReference type="CDD" id="cd04301">
    <property type="entry name" value="NAT_SF"/>
    <property type="match status" value="1"/>
</dbReference>
<dbReference type="InterPro" id="IPR000182">
    <property type="entry name" value="GNAT_dom"/>
</dbReference>
<dbReference type="EMBL" id="BJLR01000017">
    <property type="protein sequence ID" value="GEA87923.1"/>
    <property type="molecule type" value="Genomic_DNA"/>
</dbReference>
<comment type="caution">
    <text evidence="4">The sequence shown here is derived from an EMBL/GenBank/DDBJ whole genome shotgun (WGS) entry which is preliminary data.</text>
</comment>
<evidence type="ECO:0000259" key="3">
    <source>
        <dbReference type="PROSITE" id="PS51186"/>
    </source>
</evidence>
<sequence>MPPDTPPSSAFVPDAPAPVRVVPVTADHARGVLAVFDEGMRAGNATFETRVPAWDEWDARHSAEHRFVALDDDGDVLGWAAVGPVSTRAAYAGVVELSVYVAGRAQGRGVGGALVRAVVASTEAAGIWTVQSGVFRENSASLALHERHGFRVVGVRERIGRRDGRWRDVVLLERRSPVVD</sequence>
<protein>
    <submittedName>
        <fullName evidence="4">Phosphinothricin N-acetyltransferase</fullName>
    </submittedName>
</protein>
<keyword evidence="2" id="KW-0012">Acyltransferase</keyword>
<keyword evidence="1" id="KW-0808">Transferase</keyword>
<dbReference type="SUPFAM" id="SSF55729">
    <property type="entry name" value="Acyl-CoA N-acyltransferases (Nat)"/>
    <property type="match status" value="1"/>
</dbReference>
<organism evidence="4 5">
    <name type="scientific">Cellulomonas cellasea</name>
    <dbReference type="NCBI Taxonomy" id="43670"/>
    <lineage>
        <taxon>Bacteria</taxon>
        <taxon>Bacillati</taxon>
        <taxon>Actinomycetota</taxon>
        <taxon>Actinomycetes</taxon>
        <taxon>Micrococcales</taxon>
        <taxon>Cellulomonadaceae</taxon>
        <taxon>Cellulomonas</taxon>
    </lineage>
</organism>
<name>A0A4Y3KV63_9CELL</name>
<dbReference type="RefSeq" id="WP_307722736.1">
    <property type="nucleotide sequence ID" value="NZ_BJLR01000017.1"/>
</dbReference>
<reference evidence="4" key="1">
    <citation type="submission" date="2019-06" db="EMBL/GenBank/DDBJ databases">
        <title>Whole genome shotgun sequence of Cellulomonas cellasea NBRC 3753.</title>
        <authorList>
            <person name="Hosoyama A."/>
            <person name="Uohara A."/>
            <person name="Ohji S."/>
            <person name="Ichikawa N."/>
        </authorList>
    </citation>
    <scope>NUCLEOTIDE SEQUENCE [LARGE SCALE GENOMIC DNA]</scope>
    <source>
        <strain evidence="4">NBRC 3753</strain>
    </source>
</reference>
<dbReference type="GO" id="GO:0016747">
    <property type="term" value="F:acyltransferase activity, transferring groups other than amino-acyl groups"/>
    <property type="evidence" value="ECO:0007669"/>
    <property type="project" value="InterPro"/>
</dbReference>
<dbReference type="Proteomes" id="UP000317046">
    <property type="component" value="Unassembled WGS sequence"/>
</dbReference>
<evidence type="ECO:0000256" key="1">
    <source>
        <dbReference type="ARBA" id="ARBA00022679"/>
    </source>
</evidence>
<evidence type="ECO:0000313" key="4">
    <source>
        <dbReference type="EMBL" id="GEA87923.1"/>
    </source>
</evidence>
<gene>
    <name evidence="4" type="ORF">CCE01nite_18720</name>
</gene>
<dbReference type="PROSITE" id="PS51186">
    <property type="entry name" value="GNAT"/>
    <property type="match status" value="1"/>
</dbReference>
<feature type="domain" description="N-acetyltransferase" evidence="3">
    <location>
        <begin position="19"/>
        <end position="173"/>
    </location>
</feature>
<keyword evidence="5" id="KW-1185">Reference proteome</keyword>
<accession>A0A4Y3KV63</accession>
<dbReference type="PANTHER" id="PTHR43072:SF23">
    <property type="entry name" value="UPF0039 PROTEIN C11D3.02C"/>
    <property type="match status" value="1"/>
</dbReference>